<evidence type="ECO:0000256" key="2">
    <source>
        <dbReference type="SAM" id="Phobius"/>
    </source>
</evidence>
<dbReference type="OrthoDB" id="4870195at2759"/>
<feature type="transmembrane region" description="Helical" evidence="2">
    <location>
        <begin position="195"/>
        <end position="214"/>
    </location>
</feature>
<protein>
    <recommendedName>
        <fullName evidence="6">GPI anchored protein</fullName>
    </recommendedName>
</protein>
<gene>
    <name evidence="4" type="ORF">A9K55_005884</name>
</gene>
<evidence type="ECO:0008006" key="6">
    <source>
        <dbReference type="Google" id="ProtNLM"/>
    </source>
</evidence>
<evidence type="ECO:0000256" key="1">
    <source>
        <dbReference type="SAM" id="MobiDB-lite"/>
    </source>
</evidence>
<dbReference type="Proteomes" id="UP000323067">
    <property type="component" value="Chromosome vi"/>
</dbReference>
<reference evidence="4 5" key="1">
    <citation type="journal article" date="2017" name="BMC Genomics">
        <title>Chromosome level assembly and secondary metabolite potential of the parasitic fungus Cordyceps militaris.</title>
        <authorList>
            <person name="Kramer G.J."/>
            <person name="Nodwell J.R."/>
        </authorList>
    </citation>
    <scope>NUCLEOTIDE SEQUENCE [LARGE SCALE GENOMIC DNA]</scope>
    <source>
        <strain evidence="4 5">ATCC 34164</strain>
    </source>
</reference>
<accession>A0A2H4SBI0</accession>
<feature type="compositionally biased region" description="Low complexity" evidence="1">
    <location>
        <begin position="142"/>
        <end position="186"/>
    </location>
</feature>
<evidence type="ECO:0000313" key="5">
    <source>
        <dbReference type="Proteomes" id="UP000323067"/>
    </source>
</evidence>
<name>A0A2H4SBI0_CORMI</name>
<evidence type="ECO:0000313" key="4">
    <source>
        <dbReference type="EMBL" id="ATY60461.1"/>
    </source>
</evidence>
<keyword evidence="2" id="KW-0812">Transmembrane</keyword>
<keyword evidence="2" id="KW-1133">Transmembrane helix</keyword>
<organism evidence="4 5">
    <name type="scientific">Cordyceps militaris</name>
    <name type="common">Caterpillar fungus</name>
    <name type="synonym">Clavaria militaris</name>
    <dbReference type="NCBI Taxonomy" id="73501"/>
    <lineage>
        <taxon>Eukaryota</taxon>
        <taxon>Fungi</taxon>
        <taxon>Dikarya</taxon>
        <taxon>Ascomycota</taxon>
        <taxon>Pezizomycotina</taxon>
        <taxon>Sordariomycetes</taxon>
        <taxon>Hypocreomycetidae</taxon>
        <taxon>Hypocreales</taxon>
        <taxon>Cordycipitaceae</taxon>
        <taxon>Cordyceps</taxon>
    </lineage>
</organism>
<dbReference type="EMBL" id="CP023323">
    <property type="protein sequence ID" value="ATY60461.1"/>
    <property type="molecule type" value="Genomic_DNA"/>
</dbReference>
<feature type="signal peptide" evidence="3">
    <location>
        <begin position="1"/>
        <end position="17"/>
    </location>
</feature>
<dbReference type="VEuPathDB" id="FungiDB:A9K55_005884"/>
<feature type="compositionally biased region" description="Low complexity" evidence="1">
    <location>
        <begin position="125"/>
        <end position="135"/>
    </location>
</feature>
<feature type="region of interest" description="Disordered" evidence="1">
    <location>
        <begin position="125"/>
        <end position="193"/>
    </location>
</feature>
<keyword evidence="2" id="KW-0472">Membrane</keyword>
<evidence type="ECO:0000256" key="3">
    <source>
        <dbReference type="SAM" id="SignalP"/>
    </source>
</evidence>
<sequence length="215" mass="21349">MKLATATMSLLAPTALCKSVLIQAREAKVTPAATLSRDRRAQQDECSEGKTACGDGNGCCPRGAQCAQSQGVGVCADACAGATLFCTFGSSSSVTVCCQPGAACDYAQSVCTQHRTDVGGVWTATTTATSEGTPLPTTPVFSSTADDLSSTDTTTRAEETTQTSSEAAGSSGGAATDGSGTTTAATKTPKDSGSAMVVSWSAGVLAVVFGIMAAL</sequence>
<dbReference type="AlphaFoldDB" id="A0A2H4SBI0"/>
<proteinExistence type="predicted"/>
<keyword evidence="3" id="KW-0732">Signal</keyword>
<feature type="chain" id="PRO_5014117549" description="GPI anchored protein" evidence="3">
    <location>
        <begin position="18"/>
        <end position="215"/>
    </location>
</feature>